<dbReference type="PANTHER" id="PTHR43764:SF1">
    <property type="entry name" value="MOLYBDOPTERIN MOLYBDOTRANSFERASE"/>
    <property type="match status" value="1"/>
</dbReference>
<dbReference type="SMART" id="SM00852">
    <property type="entry name" value="MoCF_biosynth"/>
    <property type="match status" value="1"/>
</dbReference>
<dbReference type="Pfam" id="PF00994">
    <property type="entry name" value="MoCF_biosynth"/>
    <property type="match status" value="1"/>
</dbReference>
<proteinExistence type="predicted"/>
<name>A0A4Y8KPD2_9MICO</name>
<keyword evidence="2" id="KW-0501">Molybdenum cofactor biosynthesis</keyword>
<dbReference type="PANTHER" id="PTHR43764">
    <property type="entry name" value="MOLYBDENUM COFACTOR BIOSYNTHESIS"/>
    <property type="match status" value="1"/>
</dbReference>
<comment type="caution">
    <text evidence="4">The sequence shown here is derived from an EMBL/GenBank/DDBJ whole genome shotgun (WGS) entry which is preliminary data.</text>
</comment>
<dbReference type="Proteomes" id="UP000298218">
    <property type="component" value="Unassembled WGS sequence"/>
</dbReference>
<accession>A0A4Y8KPD2</accession>
<evidence type="ECO:0000256" key="1">
    <source>
        <dbReference type="ARBA" id="ARBA00005046"/>
    </source>
</evidence>
<evidence type="ECO:0000313" key="4">
    <source>
        <dbReference type="EMBL" id="TFD76301.1"/>
    </source>
</evidence>
<reference evidence="4 5" key="1">
    <citation type="submission" date="2019-03" db="EMBL/GenBank/DDBJ databases">
        <title>Genomics of glacier-inhabiting Cryobacterium strains.</title>
        <authorList>
            <person name="Liu Q."/>
            <person name="Xin Y.-H."/>
        </authorList>
    </citation>
    <scope>NUCLEOTIDE SEQUENCE [LARGE SCALE GENOMIC DNA]</scope>
    <source>
        <strain evidence="4 5">CGMCC 1.4292</strain>
    </source>
</reference>
<sequence length="171" mass="16904">MKTQLKLGAEVHTVVITVSDRCARGERPDLSGPAAVTALADAGIPCGPARVVPDGAESVTGAIAAALADGARLVITSGGTGVSARDLTPEGTWPVLRIALPGIAERLRAQSASTIPTAVLSRGLSGVADSAGNAGALVVNLPGSTGGVRDGVALVAPLVRHILDQLDGGDH</sequence>
<organism evidence="4 5">
    <name type="scientific">Cryobacterium psychrophilum</name>
    <dbReference type="NCBI Taxonomy" id="41988"/>
    <lineage>
        <taxon>Bacteria</taxon>
        <taxon>Bacillati</taxon>
        <taxon>Actinomycetota</taxon>
        <taxon>Actinomycetes</taxon>
        <taxon>Micrococcales</taxon>
        <taxon>Microbacteriaceae</taxon>
        <taxon>Cryobacterium</taxon>
    </lineage>
</organism>
<evidence type="ECO:0000256" key="2">
    <source>
        <dbReference type="ARBA" id="ARBA00023150"/>
    </source>
</evidence>
<evidence type="ECO:0000259" key="3">
    <source>
        <dbReference type="SMART" id="SM00852"/>
    </source>
</evidence>
<dbReference type="InterPro" id="IPR036425">
    <property type="entry name" value="MoaB/Mog-like_dom_sf"/>
</dbReference>
<dbReference type="InterPro" id="IPR001453">
    <property type="entry name" value="MoaB/Mog_dom"/>
</dbReference>
<dbReference type="GO" id="GO:0006777">
    <property type="term" value="P:Mo-molybdopterin cofactor biosynthetic process"/>
    <property type="evidence" value="ECO:0007669"/>
    <property type="project" value="UniProtKB-KW"/>
</dbReference>
<dbReference type="OrthoDB" id="9794429at2"/>
<dbReference type="RefSeq" id="WP_134173323.1">
    <property type="nucleotide sequence ID" value="NZ_SODI01000001.1"/>
</dbReference>
<dbReference type="Gene3D" id="3.40.980.10">
    <property type="entry name" value="MoaB/Mog-like domain"/>
    <property type="match status" value="1"/>
</dbReference>
<protein>
    <submittedName>
        <fullName evidence="4">MogA/MoaB family molybdenum cofactor biosynthesis protein</fullName>
    </submittedName>
</protein>
<dbReference type="SUPFAM" id="SSF53218">
    <property type="entry name" value="Molybdenum cofactor biosynthesis proteins"/>
    <property type="match status" value="1"/>
</dbReference>
<evidence type="ECO:0000313" key="5">
    <source>
        <dbReference type="Proteomes" id="UP000298218"/>
    </source>
</evidence>
<keyword evidence="5" id="KW-1185">Reference proteome</keyword>
<gene>
    <name evidence="4" type="ORF">E3T53_13915</name>
</gene>
<feature type="domain" description="MoaB/Mog" evidence="3">
    <location>
        <begin position="14"/>
        <end position="162"/>
    </location>
</feature>
<dbReference type="AlphaFoldDB" id="A0A4Y8KPD2"/>
<comment type="pathway">
    <text evidence="1">Cofactor biosynthesis; molybdopterin biosynthesis.</text>
</comment>
<dbReference type="InterPro" id="IPR051920">
    <property type="entry name" value="MPT_Adenylyltrnsfr/MoaC-Rel"/>
</dbReference>
<dbReference type="EMBL" id="SOHQ01000038">
    <property type="protein sequence ID" value="TFD76301.1"/>
    <property type="molecule type" value="Genomic_DNA"/>
</dbReference>
<dbReference type="CDD" id="cd00886">
    <property type="entry name" value="MogA_MoaB"/>
    <property type="match status" value="1"/>
</dbReference>